<protein>
    <submittedName>
        <fullName evidence="2">Dienelactone hydrolase family protein</fullName>
    </submittedName>
</protein>
<dbReference type="Pfam" id="PF01738">
    <property type="entry name" value="DLH"/>
    <property type="match status" value="1"/>
</dbReference>
<keyword evidence="2" id="KW-0378">Hydrolase</keyword>
<feature type="domain" description="Dienelactone hydrolase" evidence="1">
    <location>
        <begin position="17"/>
        <end position="245"/>
    </location>
</feature>
<dbReference type="InterPro" id="IPR051049">
    <property type="entry name" value="Dienelactone_hydrolase-like"/>
</dbReference>
<proteinExistence type="predicted"/>
<evidence type="ECO:0000313" key="3">
    <source>
        <dbReference type="Proteomes" id="UP001430193"/>
    </source>
</evidence>
<dbReference type="Gene3D" id="3.40.50.1820">
    <property type="entry name" value="alpha/beta hydrolase"/>
    <property type="match status" value="1"/>
</dbReference>
<dbReference type="Proteomes" id="UP001430193">
    <property type="component" value="Unassembled WGS sequence"/>
</dbReference>
<dbReference type="PANTHER" id="PTHR46623:SF10">
    <property type="entry name" value="CARBOXYMETHYLENEBUTENOLIDASE HOMOLOG"/>
    <property type="match status" value="1"/>
</dbReference>
<dbReference type="InterPro" id="IPR002925">
    <property type="entry name" value="Dienelactn_hydro"/>
</dbReference>
<reference evidence="2" key="1">
    <citation type="submission" date="2020-10" db="EMBL/GenBank/DDBJ databases">
        <title>Phylogeny of dyella-like bacteria.</title>
        <authorList>
            <person name="Fu J."/>
        </authorList>
    </citation>
    <scope>NUCLEOTIDE SEQUENCE</scope>
    <source>
        <strain evidence="2">DHON07</strain>
    </source>
</reference>
<keyword evidence="3" id="KW-1185">Reference proteome</keyword>
<dbReference type="GO" id="GO:0016787">
    <property type="term" value="F:hydrolase activity"/>
    <property type="evidence" value="ECO:0007669"/>
    <property type="project" value="UniProtKB-KW"/>
</dbReference>
<dbReference type="RefSeq" id="WP_204631283.1">
    <property type="nucleotide sequence ID" value="NZ_BSOC01000003.1"/>
</dbReference>
<dbReference type="SUPFAM" id="SSF53474">
    <property type="entry name" value="alpha/beta-Hydrolases"/>
    <property type="match status" value="1"/>
</dbReference>
<dbReference type="InterPro" id="IPR029058">
    <property type="entry name" value="AB_hydrolase_fold"/>
</dbReference>
<name>A0ABS2KER7_9GAMM</name>
<comment type="caution">
    <text evidence="2">The sequence shown here is derived from an EMBL/GenBank/DDBJ whole genome shotgun (WGS) entry which is preliminary data.</text>
</comment>
<dbReference type="EMBL" id="JADIKF010000038">
    <property type="protein sequence ID" value="MBM7129669.1"/>
    <property type="molecule type" value="Genomic_DNA"/>
</dbReference>
<evidence type="ECO:0000259" key="1">
    <source>
        <dbReference type="Pfam" id="PF01738"/>
    </source>
</evidence>
<sequence length="247" mass="26553">MSQIQVSIATRDGHCPASLFTPKEGAGPWPGVIFYMDAPGIRPTMTEMAQRLADHGYTVLLPDLYYRHGPYAEMVPAQVFADPEAKENMMKLVRSLDRDVTVSDGQAFLAFLASRPEVLKDRLGTTGYCMGGKLALTVAGAYPDHLCAIAAFHAGGLVTDQPDSPHRFVKGIAGRVYVGGADEDAGFTLEQKAELEAALSEAGVDHHVEIYAGARHGYAVPDHPAYNAQGAERHSQALARLFAETLA</sequence>
<dbReference type="PANTHER" id="PTHR46623">
    <property type="entry name" value="CARBOXYMETHYLENEBUTENOLIDASE-RELATED"/>
    <property type="match status" value="1"/>
</dbReference>
<evidence type="ECO:0000313" key="2">
    <source>
        <dbReference type="EMBL" id="MBM7129669.1"/>
    </source>
</evidence>
<organism evidence="2 3">
    <name type="scientific">Dyella mobilis</name>
    <dbReference type="NCBI Taxonomy" id="1849582"/>
    <lineage>
        <taxon>Bacteria</taxon>
        <taxon>Pseudomonadati</taxon>
        <taxon>Pseudomonadota</taxon>
        <taxon>Gammaproteobacteria</taxon>
        <taxon>Lysobacterales</taxon>
        <taxon>Rhodanobacteraceae</taxon>
        <taxon>Dyella</taxon>
    </lineage>
</organism>
<accession>A0ABS2KER7</accession>
<gene>
    <name evidence="2" type="ORF">ISS99_09045</name>
</gene>